<dbReference type="Pfam" id="PF01575">
    <property type="entry name" value="MaoC_dehydratas"/>
    <property type="match status" value="1"/>
</dbReference>
<dbReference type="InterPro" id="IPR002539">
    <property type="entry name" value="MaoC-like_dom"/>
</dbReference>
<feature type="domain" description="MaoC-like" evidence="1">
    <location>
        <begin position="17"/>
        <end position="116"/>
    </location>
</feature>
<accession>F7Q4D7</accession>
<proteinExistence type="predicted"/>
<dbReference type="Proteomes" id="UP000006242">
    <property type="component" value="Unassembled WGS sequence"/>
</dbReference>
<dbReference type="AlphaFoldDB" id="F7Q4D7"/>
<dbReference type="GO" id="GO:0008824">
    <property type="term" value="F:cyanate hydratase activity"/>
    <property type="evidence" value="ECO:0007669"/>
    <property type="project" value="UniProtKB-EC"/>
</dbReference>
<sequence length="155" mass="17203">MKSVVPTVALFGESAQLGERIELGSYTLSADEIVAFARQWDPQFFHMDADRAASEGYFGGLIASGVQTLAVYQRLVVDALVQYWDVIGGAGIRDLQFRRPVRPADTLTGFAVIEDVEYQPDRGRARVVYGGELINQNRELALIMTMSAYLRLRVA</sequence>
<evidence type="ECO:0000313" key="3">
    <source>
        <dbReference type="Proteomes" id="UP000006242"/>
    </source>
</evidence>
<reference evidence="2 3" key="1">
    <citation type="journal article" date="2011" name="J. Bacteriol.">
        <title>Genome sequence of Salinisphaera shabanensis, a gammaproteobacterium from the harsh, variable environment of the brine-seawater interface of the Shaban Deep in the Red Sea.</title>
        <authorList>
            <person name="Antunes A."/>
            <person name="Alam I."/>
            <person name="Bajic V.B."/>
            <person name="Stingl U."/>
        </authorList>
    </citation>
    <scope>NUCLEOTIDE SEQUENCE [LARGE SCALE GENOMIC DNA]</scope>
    <source>
        <strain evidence="2 3">E1L3A</strain>
    </source>
</reference>
<dbReference type="SUPFAM" id="SSF54637">
    <property type="entry name" value="Thioesterase/thiol ester dehydrase-isomerase"/>
    <property type="match status" value="1"/>
</dbReference>
<dbReference type="Gene3D" id="3.10.129.10">
    <property type="entry name" value="Hotdog Thioesterase"/>
    <property type="match status" value="1"/>
</dbReference>
<name>F7Q4D7_9GAMM</name>
<comment type="caution">
    <text evidence="2">The sequence shown here is derived from an EMBL/GenBank/DDBJ whole genome shotgun (WGS) entry which is preliminary data.</text>
</comment>
<evidence type="ECO:0000259" key="1">
    <source>
        <dbReference type="Pfam" id="PF01575"/>
    </source>
</evidence>
<dbReference type="eggNOG" id="COG2030">
    <property type="taxonomic scope" value="Bacteria"/>
</dbReference>
<organism evidence="2 3">
    <name type="scientific">Salinisphaera shabanensis E1L3A</name>
    <dbReference type="NCBI Taxonomy" id="1033802"/>
    <lineage>
        <taxon>Bacteria</taxon>
        <taxon>Pseudomonadati</taxon>
        <taxon>Pseudomonadota</taxon>
        <taxon>Gammaproteobacteria</taxon>
        <taxon>Salinisphaerales</taxon>
        <taxon>Salinisphaeraceae</taxon>
        <taxon>Salinisphaera</taxon>
    </lineage>
</organism>
<dbReference type="RefSeq" id="WP_006912374.1">
    <property type="nucleotide sequence ID" value="NZ_AFNV02000039.1"/>
</dbReference>
<dbReference type="EC" id="4.2.1.104" evidence="2"/>
<keyword evidence="2" id="KW-0456">Lyase</keyword>
<keyword evidence="3" id="KW-1185">Reference proteome</keyword>
<dbReference type="STRING" id="1033802.SSPSH_003747"/>
<dbReference type="InterPro" id="IPR029069">
    <property type="entry name" value="HotDog_dom_sf"/>
</dbReference>
<protein>
    <submittedName>
        <fullName evidence="2">Cyanate lyase protein</fullName>
        <ecNumber evidence="2">4.2.1.104</ecNumber>
    </submittedName>
</protein>
<dbReference type="OrthoDB" id="9774179at2"/>
<dbReference type="EMBL" id="AFNV02000039">
    <property type="protein sequence ID" value="ERJ17456.1"/>
    <property type="molecule type" value="Genomic_DNA"/>
</dbReference>
<reference evidence="2 3" key="2">
    <citation type="journal article" date="2013" name="PLoS ONE">
        <title>INDIGO - INtegrated Data Warehouse of MIcrobial GenOmes with Examples from the Red Sea Extremophiles.</title>
        <authorList>
            <person name="Alam I."/>
            <person name="Antunes A."/>
            <person name="Kamau A.A."/>
            <person name="Ba Alawi W."/>
            <person name="Kalkatawi M."/>
            <person name="Stingl U."/>
            <person name="Bajic V.B."/>
        </authorList>
    </citation>
    <scope>NUCLEOTIDE SEQUENCE [LARGE SCALE GENOMIC DNA]</scope>
    <source>
        <strain evidence="2 3">E1L3A</strain>
    </source>
</reference>
<gene>
    <name evidence="2" type="ORF">SSPSH_003747</name>
</gene>
<evidence type="ECO:0000313" key="2">
    <source>
        <dbReference type="EMBL" id="ERJ17456.1"/>
    </source>
</evidence>